<accession>A0A7J7N4P5</accession>
<name>A0A7J7N4P5_9MAGN</name>
<dbReference type="PANTHER" id="PTHR46442">
    <property type="entry name" value="DIRIGENT PROTEIN"/>
    <property type="match status" value="1"/>
</dbReference>
<dbReference type="InterPro" id="IPR044859">
    <property type="entry name" value="Allene_oxi_cyc_Dirigent"/>
</dbReference>
<evidence type="ECO:0000256" key="4">
    <source>
        <dbReference type="RuleBase" id="RU363099"/>
    </source>
</evidence>
<comment type="function">
    <text evidence="4">Dirigent proteins impart stereoselectivity on the phenoxy radical-coupling reaction, yielding optically active lignans from two molecules of coniferyl alcohol in the biosynthesis of lignans, flavonolignans, and alkaloids and thus plays a central role in plant secondary metabolism.</text>
</comment>
<keyword evidence="6" id="KW-1185">Reference proteome</keyword>
<organism evidence="5 6">
    <name type="scientific">Kingdonia uniflora</name>
    <dbReference type="NCBI Taxonomy" id="39325"/>
    <lineage>
        <taxon>Eukaryota</taxon>
        <taxon>Viridiplantae</taxon>
        <taxon>Streptophyta</taxon>
        <taxon>Embryophyta</taxon>
        <taxon>Tracheophyta</taxon>
        <taxon>Spermatophyta</taxon>
        <taxon>Magnoliopsida</taxon>
        <taxon>Ranunculales</taxon>
        <taxon>Circaeasteraceae</taxon>
        <taxon>Kingdonia</taxon>
    </lineage>
</organism>
<comment type="caution">
    <text evidence="5">The sequence shown here is derived from an EMBL/GenBank/DDBJ whole genome shotgun (WGS) entry which is preliminary data.</text>
</comment>
<dbReference type="GO" id="GO:0048046">
    <property type="term" value="C:apoplast"/>
    <property type="evidence" value="ECO:0007669"/>
    <property type="project" value="UniProtKB-SubCell"/>
</dbReference>
<dbReference type="OrthoDB" id="674745at2759"/>
<dbReference type="GO" id="GO:0009699">
    <property type="term" value="P:phenylpropanoid biosynthetic process"/>
    <property type="evidence" value="ECO:0007669"/>
    <property type="project" value="UniProtKB-ARBA"/>
</dbReference>
<dbReference type="Pfam" id="PF03018">
    <property type="entry name" value="Dirigent"/>
    <property type="match status" value="1"/>
</dbReference>
<evidence type="ECO:0000313" key="6">
    <source>
        <dbReference type="Proteomes" id="UP000541444"/>
    </source>
</evidence>
<evidence type="ECO:0000256" key="1">
    <source>
        <dbReference type="ARBA" id="ARBA00010746"/>
    </source>
</evidence>
<keyword evidence="3 4" id="KW-0964">Secreted</keyword>
<dbReference type="Proteomes" id="UP000541444">
    <property type="component" value="Unassembled WGS sequence"/>
</dbReference>
<proteinExistence type="inferred from homology"/>
<keyword evidence="4" id="KW-0052">Apoplast</keyword>
<dbReference type="PANTHER" id="PTHR46442:SF4">
    <property type="entry name" value="DIRIGENT PROTEIN"/>
    <property type="match status" value="1"/>
</dbReference>
<evidence type="ECO:0000256" key="2">
    <source>
        <dbReference type="ARBA" id="ARBA00011738"/>
    </source>
</evidence>
<protein>
    <recommendedName>
        <fullName evidence="4">Dirigent protein</fullName>
    </recommendedName>
</protein>
<dbReference type="EMBL" id="JACGCM010001055">
    <property type="protein sequence ID" value="KAF6162097.1"/>
    <property type="molecule type" value="Genomic_DNA"/>
</dbReference>
<dbReference type="InterPro" id="IPR004265">
    <property type="entry name" value="Dirigent"/>
</dbReference>
<dbReference type="AlphaFoldDB" id="A0A7J7N4P5"/>
<evidence type="ECO:0000256" key="3">
    <source>
        <dbReference type="ARBA" id="ARBA00022525"/>
    </source>
</evidence>
<sequence>MYVYDKKDILTAWLAFWFALNSSDYKGTISFVGVDPLMDTTRDISVVGGTGDFFMARGVATLMTDAYEQEVYFRLRVDINLYECW</sequence>
<comment type="subcellular location">
    <subcellularLocation>
        <location evidence="4">Secreted</location>
        <location evidence="4">Extracellular space</location>
        <location evidence="4">Apoplast</location>
    </subcellularLocation>
</comment>
<comment type="subunit">
    <text evidence="2 4">Homodimer.</text>
</comment>
<comment type="similarity">
    <text evidence="1 4">Belongs to the plant dirigent protein family.</text>
</comment>
<reference evidence="5 6" key="1">
    <citation type="journal article" date="2020" name="IScience">
        <title>Genome Sequencing of the Endangered Kingdonia uniflora (Circaeasteraceae, Ranunculales) Reveals Potential Mechanisms of Evolutionary Specialization.</title>
        <authorList>
            <person name="Sun Y."/>
            <person name="Deng T."/>
            <person name="Zhang A."/>
            <person name="Moore M.J."/>
            <person name="Landis J.B."/>
            <person name="Lin N."/>
            <person name="Zhang H."/>
            <person name="Zhang X."/>
            <person name="Huang J."/>
            <person name="Zhang X."/>
            <person name="Sun H."/>
            <person name="Wang H."/>
        </authorList>
    </citation>
    <scope>NUCLEOTIDE SEQUENCE [LARGE SCALE GENOMIC DNA]</scope>
    <source>
        <strain evidence="5">TB1705</strain>
        <tissue evidence="5">Leaf</tissue>
    </source>
</reference>
<evidence type="ECO:0000313" key="5">
    <source>
        <dbReference type="EMBL" id="KAF6162097.1"/>
    </source>
</evidence>
<gene>
    <name evidence="5" type="ORF">GIB67_008226</name>
</gene>
<dbReference type="Gene3D" id="2.40.480.10">
    <property type="entry name" value="Allene oxide cyclase-like"/>
    <property type="match status" value="1"/>
</dbReference>